<dbReference type="CDD" id="cd17345">
    <property type="entry name" value="MFS_GlpT"/>
    <property type="match status" value="1"/>
</dbReference>
<keyword evidence="3" id="KW-0813">Transport</keyword>
<reference evidence="10 11" key="1">
    <citation type="journal article" date="2015" name="Genome Announc.">
        <title>Expanding the biotechnology potential of lactobacilli through comparative genomics of 213 strains and associated genera.</title>
        <authorList>
            <person name="Sun Z."/>
            <person name="Harris H.M."/>
            <person name="McCann A."/>
            <person name="Guo C."/>
            <person name="Argimon S."/>
            <person name="Zhang W."/>
            <person name="Yang X."/>
            <person name="Jeffery I.B."/>
            <person name="Cooney J.C."/>
            <person name="Kagawa T.F."/>
            <person name="Liu W."/>
            <person name="Song Y."/>
            <person name="Salvetti E."/>
            <person name="Wrobel A."/>
            <person name="Rasinkangas P."/>
            <person name="Parkhill J."/>
            <person name="Rea M.C."/>
            <person name="O'Sullivan O."/>
            <person name="Ritari J."/>
            <person name="Douillard F.P."/>
            <person name="Paul Ross R."/>
            <person name="Yang R."/>
            <person name="Briner A.E."/>
            <person name="Felis G.E."/>
            <person name="de Vos W.M."/>
            <person name="Barrangou R."/>
            <person name="Klaenhammer T.R."/>
            <person name="Caufield P.W."/>
            <person name="Cui Y."/>
            <person name="Zhang H."/>
            <person name="O'Toole P.W."/>
        </authorList>
    </citation>
    <scope>NUCLEOTIDE SEQUENCE [LARGE SCALE GENOMIC DNA]</scope>
    <source>
        <strain evidence="10 11">DSM 24301</strain>
    </source>
</reference>
<dbReference type="GO" id="GO:0035435">
    <property type="term" value="P:phosphate ion transmembrane transport"/>
    <property type="evidence" value="ECO:0007669"/>
    <property type="project" value="TreeGrafter"/>
</dbReference>
<feature type="transmembrane region" description="Helical" evidence="8">
    <location>
        <begin position="331"/>
        <end position="349"/>
    </location>
</feature>
<dbReference type="InterPro" id="IPR021159">
    <property type="entry name" value="Sugar-P_transporter_CS"/>
</dbReference>
<feature type="transmembrane region" description="Helical" evidence="8">
    <location>
        <begin position="299"/>
        <end position="319"/>
    </location>
</feature>
<feature type="transmembrane region" description="Helical" evidence="8">
    <location>
        <begin position="25"/>
        <end position="43"/>
    </location>
</feature>
<gene>
    <name evidence="10" type="ORF">IV56_GL001972</name>
</gene>
<feature type="transmembrane region" description="Helical" evidence="8">
    <location>
        <begin position="261"/>
        <end position="279"/>
    </location>
</feature>
<evidence type="ECO:0000256" key="1">
    <source>
        <dbReference type="ARBA" id="ARBA00004651"/>
    </source>
</evidence>
<dbReference type="RefSeq" id="WP_056992521.1">
    <property type="nucleotide sequence ID" value="NZ_JQCE01000007.1"/>
</dbReference>
<dbReference type="InterPro" id="IPR051337">
    <property type="entry name" value="OPA_Antiporter"/>
</dbReference>
<accession>A0A0R2MWD5</accession>
<dbReference type="Gene3D" id="1.20.1250.20">
    <property type="entry name" value="MFS general substrate transporter like domains"/>
    <property type="match status" value="2"/>
</dbReference>
<keyword evidence="4" id="KW-1003">Cell membrane</keyword>
<evidence type="ECO:0000256" key="6">
    <source>
        <dbReference type="ARBA" id="ARBA00022989"/>
    </source>
</evidence>
<evidence type="ECO:0000256" key="7">
    <source>
        <dbReference type="ARBA" id="ARBA00023136"/>
    </source>
</evidence>
<feature type="transmembrane region" description="Helical" evidence="8">
    <location>
        <begin position="195"/>
        <end position="215"/>
    </location>
</feature>
<protein>
    <submittedName>
        <fullName evidence="10">Glycerol-3-phosphate transporter</fullName>
    </submittedName>
</protein>
<dbReference type="AlphaFoldDB" id="A0A0R2MWD5"/>
<comment type="subcellular location">
    <subcellularLocation>
        <location evidence="1">Cell membrane</location>
        <topology evidence="1">Multi-pass membrane protein</topology>
    </subcellularLocation>
</comment>
<dbReference type="InterPro" id="IPR020846">
    <property type="entry name" value="MFS_dom"/>
</dbReference>
<evidence type="ECO:0000259" key="9">
    <source>
        <dbReference type="PROSITE" id="PS50850"/>
    </source>
</evidence>
<feature type="transmembrane region" description="Helical" evidence="8">
    <location>
        <begin position="387"/>
        <end position="409"/>
    </location>
</feature>
<evidence type="ECO:0000256" key="5">
    <source>
        <dbReference type="ARBA" id="ARBA00022692"/>
    </source>
</evidence>
<feature type="transmembrane region" description="Helical" evidence="8">
    <location>
        <begin position="63"/>
        <end position="81"/>
    </location>
</feature>
<sequence length="452" mass="49632">MSLFTPPVAKKKVPTEKVDATYKRLRLQVFLGIFVGYAGYYLLRNNFSLAMPALIKAGFSKAELGFALSAVSLAYGISKFVMGIVSDQSNARLFLPLGLTMAALVNLAMGFIPALTGSVTIMFIVLFVLGWFQGMGWPPSGRVLVHWYSINERGGKTAIWNVAHNVGGGFMAPLATAGIAILASTQLFGISSYHGAFILPAIIGLVVAVFAYLTIRDTPESVGLPPIEEYRQDYPNEDHHLFEKEMTTKEILFKYVLNNKWIWVIAVANIFVYLVRYGVENWAPTYLTEVKHINLGASSWAYFWYEMAGIPGTLFAGWMSDKIFKGRRGPAGFFFMLVVTVFVFIYMNATNMGVINFSLIMIGFWIYGPVMLIGLQALDLVPKKAAGTAAGLTGLFGYFFGSFSANAMIGAAVDAFGWNFGFQLILGASVLATILFGITWNLRGQTVLHDAK</sequence>
<feature type="transmembrane region" description="Helical" evidence="8">
    <location>
        <begin position="158"/>
        <end position="183"/>
    </location>
</feature>
<comment type="similarity">
    <text evidence="2">Belongs to the major facilitator superfamily. Organophosphate:Pi antiporter (OPA) (TC 2.A.1.4) family.</text>
</comment>
<dbReference type="Proteomes" id="UP000050969">
    <property type="component" value="Unassembled WGS sequence"/>
</dbReference>
<comment type="caution">
    <text evidence="10">The sequence shown here is derived from an EMBL/GenBank/DDBJ whole genome shotgun (WGS) entry which is preliminary data.</text>
</comment>
<dbReference type="EMBL" id="JQCE01000007">
    <property type="protein sequence ID" value="KRO17845.1"/>
    <property type="molecule type" value="Genomic_DNA"/>
</dbReference>
<dbReference type="NCBIfam" id="TIGR00881">
    <property type="entry name" value="2A0104"/>
    <property type="match status" value="1"/>
</dbReference>
<dbReference type="PROSITE" id="PS00942">
    <property type="entry name" value="GLPT"/>
    <property type="match status" value="1"/>
</dbReference>
<keyword evidence="11" id="KW-1185">Reference proteome</keyword>
<feature type="transmembrane region" description="Helical" evidence="8">
    <location>
        <begin position="93"/>
        <end position="112"/>
    </location>
</feature>
<dbReference type="PANTHER" id="PTHR43826:SF6">
    <property type="entry name" value="GLYCEROL-3-PHOSPHATE TRANSPORTER"/>
    <property type="match status" value="1"/>
</dbReference>
<evidence type="ECO:0000256" key="2">
    <source>
        <dbReference type="ARBA" id="ARBA00009598"/>
    </source>
</evidence>
<evidence type="ECO:0000256" key="8">
    <source>
        <dbReference type="SAM" id="Phobius"/>
    </source>
</evidence>
<evidence type="ECO:0000313" key="11">
    <source>
        <dbReference type="Proteomes" id="UP000050969"/>
    </source>
</evidence>
<dbReference type="FunFam" id="1.20.1250.20:FF:000007">
    <property type="entry name" value="Glycerol-3-phosphate transporter"/>
    <property type="match status" value="1"/>
</dbReference>
<keyword evidence="7 8" id="KW-0472">Membrane</keyword>
<evidence type="ECO:0000313" key="10">
    <source>
        <dbReference type="EMBL" id="KRO17845.1"/>
    </source>
</evidence>
<dbReference type="SUPFAM" id="SSF103473">
    <property type="entry name" value="MFS general substrate transporter"/>
    <property type="match status" value="1"/>
</dbReference>
<keyword evidence="6 8" id="KW-1133">Transmembrane helix</keyword>
<dbReference type="InterPro" id="IPR011701">
    <property type="entry name" value="MFS"/>
</dbReference>
<dbReference type="Pfam" id="PF07690">
    <property type="entry name" value="MFS_1"/>
    <property type="match status" value="1"/>
</dbReference>
<dbReference type="InterPro" id="IPR000849">
    <property type="entry name" value="Sugar_P_transporter"/>
</dbReference>
<dbReference type="PANTHER" id="PTHR43826">
    <property type="entry name" value="GLUCOSE-6-PHOSPHATE EXCHANGER SLC37A4"/>
    <property type="match status" value="1"/>
</dbReference>
<dbReference type="GO" id="GO:0061513">
    <property type="term" value="F:glucose 6-phosphate:phosphate antiporter activity"/>
    <property type="evidence" value="ECO:0007669"/>
    <property type="project" value="TreeGrafter"/>
</dbReference>
<feature type="transmembrane region" description="Helical" evidence="8">
    <location>
        <begin position="421"/>
        <end position="442"/>
    </location>
</feature>
<evidence type="ECO:0000256" key="4">
    <source>
        <dbReference type="ARBA" id="ARBA00022475"/>
    </source>
</evidence>
<feature type="transmembrane region" description="Helical" evidence="8">
    <location>
        <begin position="118"/>
        <end position="137"/>
    </location>
</feature>
<dbReference type="PATRIC" id="fig|1293598.4.peg.2057"/>
<dbReference type="GO" id="GO:0005886">
    <property type="term" value="C:plasma membrane"/>
    <property type="evidence" value="ECO:0007669"/>
    <property type="project" value="UniProtKB-SubCell"/>
</dbReference>
<keyword evidence="5 8" id="KW-0812">Transmembrane</keyword>
<feature type="domain" description="Major facilitator superfamily (MFS) profile" evidence="9">
    <location>
        <begin position="25"/>
        <end position="445"/>
    </location>
</feature>
<feature type="transmembrane region" description="Helical" evidence="8">
    <location>
        <begin position="355"/>
        <end position="375"/>
    </location>
</feature>
<proteinExistence type="inferred from homology"/>
<dbReference type="InterPro" id="IPR036259">
    <property type="entry name" value="MFS_trans_sf"/>
</dbReference>
<organism evidence="10 11">
    <name type="scientific">Lacticaseibacillus saniviri JCM 17471 = DSM 24301</name>
    <dbReference type="NCBI Taxonomy" id="1293598"/>
    <lineage>
        <taxon>Bacteria</taxon>
        <taxon>Bacillati</taxon>
        <taxon>Bacillota</taxon>
        <taxon>Bacilli</taxon>
        <taxon>Lactobacillales</taxon>
        <taxon>Lactobacillaceae</taxon>
        <taxon>Lacticaseibacillus</taxon>
    </lineage>
</organism>
<name>A0A0R2MWD5_9LACO</name>
<dbReference type="PROSITE" id="PS50850">
    <property type="entry name" value="MFS"/>
    <property type="match status" value="1"/>
</dbReference>
<dbReference type="PIRSF" id="PIRSF002808">
    <property type="entry name" value="Hexose_phosphate_transp"/>
    <property type="match status" value="1"/>
</dbReference>
<evidence type="ECO:0000256" key="3">
    <source>
        <dbReference type="ARBA" id="ARBA00022448"/>
    </source>
</evidence>
<dbReference type="STRING" id="1293598.IV56_GL001972"/>